<dbReference type="InterPro" id="IPR018502">
    <property type="entry name" value="Annexin_repeat"/>
</dbReference>
<feature type="compositionally biased region" description="Low complexity" evidence="7">
    <location>
        <begin position="1"/>
        <end position="42"/>
    </location>
</feature>
<dbReference type="GO" id="GO:0005886">
    <property type="term" value="C:plasma membrane"/>
    <property type="evidence" value="ECO:0007669"/>
    <property type="project" value="TreeGrafter"/>
</dbReference>
<dbReference type="PANTHER" id="PTHR10502">
    <property type="entry name" value="ANNEXIN"/>
    <property type="match status" value="1"/>
</dbReference>
<keyword evidence="3 6" id="KW-0106">Calcium</keyword>
<name>A0A0P5N3H2_9CRUS</name>
<dbReference type="GO" id="GO:0012506">
    <property type="term" value="C:vesicle membrane"/>
    <property type="evidence" value="ECO:0007669"/>
    <property type="project" value="TreeGrafter"/>
</dbReference>
<dbReference type="PRINTS" id="PR00196">
    <property type="entry name" value="ANNEXIN"/>
</dbReference>
<dbReference type="SMART" id="SM00335">
    <property type="entry name" value="ANX"/>
    <property type="match status" value="4"/>
</dbReference>
<comment type="domain">
    <text evidence="6">A pair of annexin repeats may form one binding site for calcium and phospholipid.</text>
</comment>
<evidence type="ECO:0000256" key="7">
    <source>
        <dbReference type="SAM" id="MobiDB-lite"/>
    </source>
</evidence>
<dbReference type="Pfam" id="PF00191">
    <property type="entry name" value="Annexin"/>
    <property type="match status" value="4"/>
</dbReference>
<dbReference type="GO" id="GO:0001786">
    <property type="term" value="F:phosphatidylserine binding"/>
    <property type="evidence" value="ECO:0007669"/>
    <property type="project" value="TreeGrafter"/>
</dbReference>
<evidence type="ECO:0000256" key="4">
    <source>
        <dbReference type="ARBA" id="ARBA00023216"/>
    </source>
</evidence>
<dbReference type="OrthoDB" id="37886at2759"/>
<evidence type="ECO:0000256" key="5">
    <source>
        <dbReference type="ARBA" id="ARBA00023302"/>
    </source>
</evidence>
<protein>
    <recommendedName>
        <fullName evidence="6">Annexin</fullName>
    </recommendedName>
</protein>
<dbReference type="InterPro" id="IPR037104">
    <property type="entry name" value="Annexin_sf"/>
</dbReference>
<dbReference type="Gene3D" id="1.10.220.10">
    <property type="entry name" value="Annexin"/>
    <property type="match status" value="4"/>
</dbReference>
<evidence type="ECO:0000256" key="6">
    <source>
        <dbReference type="RuleBase" id="RU003540"/>
    </source>
</evidence>
<comment type="similarity">
    <text evidence="1 6">Belongs to the annexin family.</text>
</comment>
<evidence type="ECO:0000256" key="3">
    <source>
        <dbReference type="ARBA" id="ARBA00022837"/>
    </source>
</evidence>
<evidence type="ECO:0000256" key="1">
    <source>
        <dbReference type="ARBA" id="ARBA00007831"/>
    </source>
</evidence>
<organism evidence="8">
    <name type="scientific">Daphnia magna</name>
    <dbReference type="NCBI Taxonomy" id="35525"/>
    <lineage>
        <taxon>Eukaryota</taxon>
        <taxon>Metazoa</taxon>
        <taxon>Ecdysozoa</taxon>
        <taxon>Arthropoda</taxon>
        <taxon>Crustacea</taxon>
        <taxon>Branchiopoda</taxon>
        <taxon>Diplostraca</taxon>
        <taxon>Cladocera</taxon>
        <taxon>Anomopoda</taxon>
        <taxon>Daphniidae</taxon>
        <taxon>Daphnia</taxon>
    </lineage>
</organism>
<sequence length="462" mass="50076">MSYPNYPNYPSYPASADGYPAAQSQQPYPGYPPQSSGYPGYPTDQTPPYPVSQPGYPSYPPANNQYPPAGGLPYPVQPQQQQQQPYYPAPSPAYPQYSASAPQQVAYPGVLPPPIGLQPASAPGGIYPSSAPFAPSTVGYQPQQQQMEPNIPTVHPASPFDARSDADVLHRAMKGLGTDEKALITILCHRTSSQRAAINLAYKSGYGKDLESKLRSELSGAFEKVMVALCLPVAEYMAREMYVAISGIGTSEGTLVEILCSGTNQEIRDINAAYVRLYGHPMEKDIKGDTSGVFKMLLVSLAQGQRDENQMVDVAKAKADAQRLFQAGAAKLGTDESAFNSILATRSWAHLRQVMAEYQSMHGHTLERAVVSEFSANAEKGLLGILQCAANRPGYFAQRLHNAVKGMGTKDQNLIRIIVSRCDIDLGNIKREYEKKFNRSLLADVSGDTSGDYKKALLALLG</sequence>
<keyword evidence="2 6" id="KW-0677">Repeat</keyword>
<dbReference type="SUPFAM" id="SSF47874">
    <property type="entry name" value="Annexin"/>
    <property type="match status" value="1"/>
</dbReference>
<evidence type="ECO:0000313" key="8">
    <source>
        <dbReference type="EMBL" id="JAL55322.1"/>
    </source>
</evidence>
<dbReference type="InterPro" id="IPR001464">
    <property type="entry name" value="Annexin"/>
</dbReference>
<dbReference type="FunFam" id="1.10.220.10:FF:000003">
    <property type="entry name" value="Annexin"/>
    <property type="match status" value="1"/>
</dbReference>
<dbReference type="GO" id="GO:0005544">
    <property type="term" value="F:calcium-dependent phospholipid binding"/>
    <property type="evidence" value="ECO:0007669"/>
    <property type="project" value="UniProtKB-KW"/>
</dbReference>
<accession>A0A0P5N3H2</accession>
<dbReference type="PROSITE" id="PS00223">
    <property type="entry name" value="ANNEXIN_1"/>
    <property type="match status" value="2"/>
</dbReference>
<evidence type="ECO:0000256" key="2">
    <source>
        <dbReference type="ARBA" id="ARBA00022737"/>
    </source>
</evidence>
<dbReference type="AlphaFoldDB" id="A0A0P5N3H2"/>
<dbReference type="FunFam" id="1.10.220.10:FF:000001">
    <property type="entry name" value="Annexin"/>
    <property type="match status" value="1"/>
</dbReference>
<feature type="region of interest" description="Disordered" evidence="7">
    <location>
        <begin position="1"/>
        <end position="97"/>
    </location>
</feature>
<dbReference type="PANTHER" id="PTHR10502:SF102">
    <property type="entry name" value="ANNEXIN B11"/>
    <property type="match status" value="1"/>
</dbReference>
<dbReference type="FunFam" id="1.10.220.10:FF:000004">
    <property type="entry name" value="Annexin"/>
    <property type="match status" value="1"/>
</dbReference>
<keyword evidence="4 6" id="KW-0041">Annexin</keyword>
<dbReference type="InterPro" id="IPR018252">
    <property type="entry name" value="Annexin_repeat_CS"/>
</dbReference>
<proteinExistence type="inferred from homology"/>
<dbReference type="GO" id="GO:0005634">
    <property type="term" value="C:nucleus"/>
    <property type="evidence" value="ECO:0007669"/>
    <property type="project" value="TreeGrafter"/>
</dbReference>
<dbReference type="GO" id="GO:0005509">
    <property type="term" value="F:calcium ion binding"/>
    <property type="evidence" value="ECO:0007669"/>
    <property type="project" value="InterPro"/>
</dbReference>
<dbReference type="PROSITE" id="PS51897">
    <property type="entry name" value="ANNEXIN_2"/>
    <property type="match status" value="4"/>
</dbReference>
<keyword evidence="5 6" id="KW-0111">Calcium/phospholipid-binding</keyword>
<feature type="compositionally biased region" description="Low complexity" evidence="7">
    <location>
        <begin position="73"/>
        <end position="86"/>
    </location>
</feature>
<dbReference type="GO" id="GO:0005737">
    <property type="term" value="C:cytoplasm"/>
    <property type="evidence" value="ECO:0007669"/>
    <property type="project" value="TreeGrafter"/>
</dbReference>
<reference evidence="8" key="1">
    <citation type="submission" date="2015-10" db="EMBL/GenBank/DDBJ databases">
        <title>EvidentialGene: Evidence-directed Construction of Complete mRNA Transcriptomes without Genomes.</title>
        <authorList>
            <person name="Gilbert D.G."/>
        </authorList>
    </citation>
    <scope>NUCLEOTIDE SEQUENCE</scope>
</reference>
<dbReference type="FunFam" id="1.10.220.10:FF:000002">
    <property type="entry name" value="Annexin"/>
    <property type="match status" value="1"/>
</dbReference>
<dbReference type="EMBL" id="GDIQ01096404">
    <property type="protein sequence ID" value="JAL55322.1"/>
    <property type="molecule type" value="Transcribed_RNA"/>
</dbReference>